<dbReference type="RefSeq" id="WP_116441803.1">
    <property type="nucleotide sequence ID" value="NZ_BHEO01000008.1"/>
</dbReference>
<dbReference type="InterPro" id="IPR001460">
    <property type="entry name" value="PCN-bd_Tpept"/>
</dbReference>
<gene>
    <name evidence="5" type="ORF">EDD74_10212</name>
</gene>
<keyword evidence="2" id="KW-0472">Membrane</keyword>
<dbReference type="PANTHER" id="PTHR34978:SF3">
    <property type="entry name" value="SLR0241 PROTEIN"/>
    <property type="match status" value="1"/>
</dbReference>
<dbReference type="InterPro" id="IPR008756">
    <property type="entry name" value="Peptidase_M56"/>
</dbReference>
<organism evidence="5 6">
    <name type="scientific">Faecalimonas umbilicata</name>
    <dbReference type="NCBI Taxonomy" id="1912855"/>
    <lineage>
        <taxon>Bacteria</taxon>
        <taxon>Bacillati</taxon>
        <taxon>Bacillota</taxon>
        <taxon>Clostridia</taxon>
        <taxon>Lachnospirales</taxon>
        <taxon>Lachnospiraceae</taxon>
        <taxon>Faecalimonas</taxon>
    </lineage>
</organism>
<feature type="domain" description="Peptidase M56" evidence="4">
    <location>
        <begin position="12"/>
        <end position="310"/>
    </location>
</feature>
<dbReference type="InterPro" id="IPR052173">
    <property type="entry name" value="Beta-lactam_resp_regulator"/>
</dbReference>
<name>A0A4R3JRS3_9FIRM</name>
<dbReference type="AlphaFoldDB" id="A0A4R3JRS3"/>
<reference evidence="5 6" key="1">
    <citation type="submission" date="2019-03" db="EMBL/GenBank/DDBJ databases">
        <title>Genomic Encyclopedia of Type Strains, Phase IV (KMG-IV): sequencing the most valuable type-strain genomes for metagenomic binning, comparative biology and taxonomic classification.</title>
        <authorList>
            <person name="Goeker M."/>
        </authorList>
    </citation>
    <scope>NUCLEOTIDE SEQUENCE [LARGE SCALE GENOMIC DNA]</scope>
    <source>
        <strain evidence="5 6">DSM 103426</strain>
    </source>
</reference>
<keyword evidence="2" id="KW-0812">Transmembrane</keyword>
<evidence type="ECO:0000313" key="5">
    <source>
        <dbReference type="EMBL" id="TCS69845.1"/>
    </source>
</evidence>
<proteinExistence type="inferred from homology"/>
<keyword evidence="2" id="KW-1133">Transmembrane helix</keyword>
<dbReference type="EMBL" id="SLZV01000002">
    <property type="protein sequence ID" value="TCS69845.1"/>
    <property type="molecule type" value="Genomic_DNA"/>
</dbReference>
<evidence type="ECO:0000313" key="6">
    <source>
        <dbReference type="Proteomes" id="UP000294613"/>
    </source>
</evidence>
<comment type="similarity">
    <text evidence="1">Belongs to the peptidase M56 family.</text>
</comment>
<evidence type="ECO:0000256" key="1">
    <source>
        <dbReference type="ARBA" id="ARBA00011075"/>
    </source>
</evidence>
<feature type="transmembrane region" description="Helical" evidence="2">
    <location>
        <begin position="41"/>
        <end position="61"/>
    </location>
</feature>
<evidence type="ECO:0000259" key="4">
    <source>
        <dbReference type="Pfam" id="PF05569"/>
    </source>
</evidence>
<evidence type="ECO:0000259" key="3">
    <source>
        <dbReference type="Pfam" id="PF00905"/>
    </source>
</evidence>
<feature type="transmembrane region" description="Helical" evidence="2">
    <location>
        <begin position="113"/>
        <end position="134"/>
    </location>
</feature>
<sequence length="598" mass="68313">MADFMIRFLLSNLFLGIFIGILAFCKWIFRRTLSSQMQYHLWFLLFFFLLVPFVPVCSFSLPAQISSFFSTFSSQKGFAHHPLTDSPLSSTFSNTSEWMNDFTISMSRQVPSIAGQILFLLWCTGIGIMFIFFIRSVRQLYHLSSTALPLENAEISSLYISCLKELGITRNIPVYTTAFLPSPAITGIFQPRIYLPLRLISGYPHSALRYILLHELQHYRQKDGLLNLFLNIFCALYWFNPAVWYVLHEIRIDREIACDTSVLETLGETSCQEYGAALINFAETLSHTPFSFSVGLGGSMPQMKRRILNIASYQAPTQWKKAKGYALVLVISLLLISMSPVLSMQAAKETSFRPDPSDSIVSTIDLSSYFRDYEGTFVLYDLQKDHYQIYHPEQAYKRISPDSTYKLYSALFGLEEKIITPKDSMIPWDHNHYPFDAWNKNHTLDSAMSASVNWYFQTIDKKLGHGKIRSYLQQIHYGNESIDQSDSYWMESSLKISAFEQVSLLTDFYQNTFAFNPEHIAAVKDSIRLITHGKNTLYGKTGTGNVNGQNVNGWFIGYIENSQNTYLFATNIQAEQQASGSTASQITLDLLEDMGIWN</sequence>
<dbReference type="PANTHER" id="PTHR34978">
    <property type="entry name" value="POSSIBLE SENSOR-TRANSDUCER PROTEIN BLAR"/>
    <property type="match status" value="1"/>
</dbReference>
<dbReference type="Proteomes" id="UP000294613">
    <property type="component" value="Unassembled WGS sequence"/>
</dbReference>
<feature type="transmembrane region" description="Helical" evidence="2">
    <location>
        <begin position="6"/>
        <end position="29"/>
    </location>
</feature>
<dbReference type="Pfam" id="PF05569">
    <property type="entry name" value="Peptidase_M56"/>
    <property type="match status" value="1"/>
</dbReference>
<dbReference type="InterPro" id="IPR012338">
    <property type="entry name" value="Beta-lactam/transpept-like"/>
</dbReference>
<feature type="domain" description="Penicillin-binding protein transpeptidase" evidence="3">
    <location>
        <begin position="395"/>
        <end position="591"/>
    </location>
</feature>
<feature type="transmembrane region" description="Helical" evidence="2">
    <location>
        <begin position="225"/>
        <end position="247"/>
    </location>
</feature>
<evidence type="ECO:0000256" key="2">
    <source>
        <dbReference type="SAM" id="Phobius"/>
    </source>
</evidence>
<dbReference type="Pfam" id="PF00905">
    <property type="entry name" value="Transpeptidase"/>
    <property type="match status" value="1"/>
</dbReference>
<protein>
    <submittedName>
        <fullName evidence="5">Bla regulator protein BlaR1</fullName>
    </submittedName>
</protein>
<dbReference type="Gene3D" id="3.40.710.10">
    <property type="entry name" value="DD-peptidase/beta-lactamase superfamily"/>
    <property type="match status" value="1"/>
</dbReference>
<accession>A0A4R3JRS3</accession>
<dbReference type="CDD" id="cd07341">
    <property type="entry name" value="M56_BlaR1_MecR1_like"/>
    <property type="match status" value="1"/>
</dbReference>
<dbReference type="NCBIfam" id="NF000326">
    <property type="entry name" value="blaR1_generic"/>
    <property type="match status" value="1"/>
</dbReference>
<feature type="transmembrane region" description="Helical" evidence="2">
    <location>
        <begin position="324"/>
        <end position="343"/>
    </location>
</feature>
<dbReference type="SUPFAM" id="SSF56601">
    <property type="entry name" value="beta-lactamase/transpeptidase-like"/>
    <property type="match status" value="1"/>
</dbReference>
<dbReference type="GO" id="GO:0008658">
    <property type="term" value="F:penicillin binding"/>
    <property type="evidence" value="ECO:0007669"/>
    <property type="project" value="InterPro"/>
</dbReference>
<comment type="caution">
    <text evidence="5">The sequence shown here is derived from an EMBL/GenBank/DDBJ whole genome shotgun (WGS) entry which is preliminary data.</text>
</comment>